<feature type="domain" description="DUF8039" evidence="2">
    <location>
        <begin position="448"/>
        <end position="538"/>
    </location>
</feature>
<feature type="compositionally biased region" description="Acidic residues" evidence="1">
    <location>
        <begin position="55"/>
        <end position="67"/>
    </location>
</feature>
<proteinExistence type="predicted"/>
<dbReference type="PANTHER" id="PTHR33018">
    <property type="entry name" value="OS10G0338966 PROTEIN-RELATED"/>
    <property type="match status" value="1"/>
</dbReference>
<protein>
    <recommendedName>
        <fullName evidence="2">DUF8039 domain-containing protein</fullName>
    </recommendedName>
</protein>
<feature type="region of interest" description="Disordered" evidence="1">
    <location>
        <begin position="546"/>
        <end position="584"/>
    </location>
</feature>
<evidence type="ECO:0000313" key="4">
    <source>
        <dbReference type="Proteomes" id="UP000275267"/>
    </source>
</evidence>
<dbReference type="EMBL" id="PQIB02000014">
    <property type="protein sequence ID" value="RLM70200.1"/>
    <property type="molecule type" value="Genomic_DNA"/>
</dbReference>
<dbReference type="OrthoDB" id="676990at2759"/>
<reference evidence="4" key="1">
    <citation type="journal article" date="2019" name="Nat. Commun.">
        <title>The genome of broomcorn millet.</title>
        <authorList>
            <person name="Zou C."/>
            <person name="Miki D."/>
            <person name="Li D."/>
            <person name="Tang Q."/>
            <person name="Xiao L."/>
            <person name="Rajput S."/>
            <person name="Deng P."/>
            <person name="Jia W."/>
            <person name="Huang R."/>
            <person name="Zhang M."/>
            <person name="Sun Y."/>
            <person name="Hu J."/>
            <person name="Fu X."/>
            <person name="Schnable P.S."/>
            <person name="Li F."/>
            <person name="Zhang H."/>
            <person name="Feng B."/>
            <person name="Zhu X."/>
            <person name="Liu R."/>
            <person name="Schnable J.C."/>
            <person name="Zhu J.-K."/>
            <person name="Zhang H."/>
        </authorList>
    </citation>
    <scope>NUCLEOTIDE SEQUENCE [LARGE SCALE GENOMIC DNA]</scope>
</reference>
<sequence>MANNKNVEDAEVKHQSLSASSESSEDSEQDPYDYCDAPIDGDQSSRPPRVRREEDDLEYEPDPEDEQPQSPVHSRRRRRPSGTNEEEAGASAPQPYTTTASMSSQTKRKCGQRSRNQIPKGTHVIEELGPKGESISPLGISAKYRNTLGAIVRDTLPDIITTDNWKLVPQTRKEVLWAKVQESFQFPEGQANMGKKFAMRLLGKCFRTWRSVLNTHYVQHGKDARVDYGRIPADVWNVFVEQKNSAEAKALSAQMVEEALENAKNPHHLGSGGYGPKIPKWRKEEEERRIADLPDALEGLDERSRNWALARQPIQTPEGVTFRNPTTTKIYNRLQQIAEQQKLGLFKPDREKDQLTVAIGTSEHTSRVRGLSSAIGSAKDFEQDIGSYKKCDRYKQALLTEAKVKEIAMQYFVELFQNMQSDCIARASESAIVHIPSSVGTTATEKFPVDDIQVDTPCRLVEPYGRNRNKVHDVATGMAMPGRMLHCTPTPPEYAKVQVVTVLDNHLNDELDMPIGEIQILGDAINQFIMWHRRDIILTVPLQIQSNSPSTRSLPPVIEEPQPEQNEGGRTNMIEDPQQDQNDDWVNDLLAQEASV</sequence>
<dbReference type="InterPro" id="IPR058352">
    <property type="entry name" value="DUF8039"/>
</dbReference>
<accession>A0A3L6Q6T8</accession>
<name>A0A3L6Q6T8_PANMI</name>
<keyword evidence="4" id="KW-1185">Reference proteome</keyword>
<dbReference type="Pfam" id="PF26133">
    <property type="entry name" value="DUF8039"/>
    <property type="match status" value="1"/>
</dbReference>
<feature type="compositionally biased region" description="Acidic residues" evidence="1">
    <location>
        <begin position="23"/>
        <end position="33"/>
    </location>
</feature>
<gene>
    <name evidence="3" type="ORF">C2845_PM17G12340</name>
</gene>
<dbReference type="AlphaFoldDB" id="A0A3L6Q6T8"/>
<feature type="compositionally biased region" description="Basic and acidic residues" evidence="1">
    <location>
        <begin position="1"/>
        <end position="14"/>
    </location>
</feature>
<evidence type="ECO:0000259" key="2">
    <source>
        <dbReference type="Pfam" id="PF26133"/>
    </source>
</evidence>
<organism evidence="3 4">
    <name type="scientific">Panicum miliaceum</name>
    <name type="common">Proso millet</name>
    <name type="synonym">Broomcorn millet</name>
    <dbReference type="NCBI Taxonomy" id="4540"/>
    <lineage>
        <taxon>Eukaryota</taxon>
        <taxon>Viridiplantae</taxon>
        <taxon>Streptophyta</taxon>
        <taxon>Embryophyta</taxon>
        <taxon>Tracheophyta</taxon>
        <taxon>Spermatophyta</taxon>
        <taxon>Magnoliopsida</taxon>
        <taxon>Liliopsida</taxon>
        <taxon>Poales</taxon>
        <taxon>Poaceae</taxon>
        <taxon>PACMAD clade</taxon>
        <taxon>Panicoideae</taxon>
        <taxon>Panicodae</taxon>
        <taxon>Paniceae</taxon>
        <taxon>Panicinae</taxon>
        <taxon>Panicum</taxon>
        <taxon>Panicum sect. Panicum</taxon>
    </lineage>
</organism>
<dbReference type="PANTHER" id="PTHR33018:SF19">
    <property type="entry name" value="OS12G0558775 PROTEIN"/>
    <property type="match status" value="1"/>
</dbReference>
<dbReference type="Proteomes" id="UP000275267">
    <property type="component" value="Unassembled WGS sequence"/>
</dbReference>
<feature type="compositionally biased region" description="Polar residues" evidence="1">
    <location>
        <begin position="94"/>
        <end position="105"/>
    </location>
</feature>
<feature type="region of interest" description="Disordered" evidence="1">
    <location>
        <begin position="1"/>
        <end position="138"/>
    </location>
</feature>
<evidence type="ECO:0000313" key="3">
    <source>
        <dbReference type="EMBL" id="RLM70200.1"/>
    </source>
</evidence>
<comment type="caution">
    <text evidence="3">The sequence shown here is derived from an EMBL/GenBank/DDBJ whole genome shotgun (WGS) entry which is preliminary data.</text>
</comment>
<evidence type="ECO:0000256" key="1">
    <source>
        <dbReference type="SAM" id="MobiDB-lite"/>
    </source>
</evidence>